<evidence type="ECO:0000313" key="3">
    <source>
        <dbReference type="Proteomes" id="UP001501126"/>
    </source>
</evidence>
<feature type="compositionally biased region" description="Low complexity" evidence="1">
    <location>
        <begin position="58"/>
        <end position="70"/>
    </location>
</feature>
<dbReference type="RefSeq" id="WP_343788120.1">
    <property type="nucleotide sequence ID" value="NZ_BAAAFH010000020.1"/>
</dbReference>
<reference evidence="3" key="1">
    <citation type="journal article" date="2019" name="Int. J. Syst. Evol. Microbiol.">
        <title>The Global Catalogue of Microorganisms (GCM) 10K type strain sequencing project: providing services to taxonomists for standard genome sequencing and annotation.</title>
        <authorList>
            <consortium name="The Broad Institute Genomics Platform"/>
            <consortium name="The Broad Institute Genome Sequencing Center for Infectious Disease"/>
            <person name="Wu L."/>
            <person name="Ma J."/>
        </authorList>
    </citation>
    <scope>NUCLEOTIDE SEQUENCE [LARGE SCALE GENOMIC DNA]</scope>
    <source>
        <strain evidence="3">JCM 16083</strain>
    </source>
</reference>
<protein>
    <submittedName>
        <fullName evidence="2">Uncharacterized protein</fullName>
    </submittedName>
</protein>
<organism evidence="2 3">
    <name type="scientific">Wandonia haliotis</name>
    <dbReference type="NCBI Taxonomy" id="574963"/>
    <lineage>
        <taxon>Bacteria</taxon>
        <taxon>Pseudomonadati</taxon>
        <taxon>Bacteroidota</taxon>
        <taxon>Flavobacteriia</taxon>
        <taxon>Flavobacteriales</taxon>
        <taxon>Crocinitomicaceae</taxon>
        <taxon>Wandonia</taxon>
    </lineage>
</organism>
<sequence length="152" mass="16150">MGVYQWTRTVVTNVITGEKETLPINNASILEGNQDIKTASVPDRLRTIVLEIQENKISPSETEATENESSNDTKTKVGQATAAAGVAIFDLGLSMDASVVGAVPGVILNVIGGVVTGVGAAVSFWPDSEEDPSKIKVEFTPYEVRSTPKEDE</sequence>
<keyword evidence="3" id="KW-1185">Reference proteome</keyword>
<gene>
    <name evidence="2" type="ORF">GCM10009118_24280</name>
</gene>
<dbReference type="Proteomes" id="UP001501126">
    <property type="component" value="Unassembled WGS sequence"/>
</dbReference>
<feature type="region of interest" description="Disordered" evidence="1">
    <location>
        <begin position="57"/>
        <end position="77"/>
    </location>
</feature>
<evidence type="ECO:0000256" key="1">
    <source>
        <dbReference type="SAM" id="MobiDB-lite"/>
    </source>
</evidence>
<dbReference type="EMBL" id="BAAAFH010000020">
    <property type="protein sequence ID" value="GAA0876018.1"/>
    <property type="molecule type" value="Genomic_DNA"/>
</dbReference>
<name>A0ABP3Y5G1_9FLAO</name>
<accession>A0ABP3Y5G1</accession>
<proteinExistence type="predicted"/>
<evidence type="ECO:0000313" key="2">
    <source>
        <dbReference type="EMBL" id="GAA0876018.1"/>
    </source>
</evidence>
<comment type="caution">
    <text evidence="2">The sequence shown here is derived from an EMBL/GenBank/DDBJ whole genome shotgun (WGS) entry which is preliminary data.</text>
</comment>